<name>A0ABZ1HZ26_9PSEU</name>
<dbReference type="PANTHER" id="PTHR34847:SF1">
    <property type="entry name" value="NODULATION PROTEIN U"/>
    <property type="match status" value="1"/>
</dbReference>
<dbReference type="EMBL" id="CP142149">
    <property type="protein sequence ID" value="WSE27373.1"/>
    <property type="molecule type" value="Genomic_DNA"/>
</dbReference>
<organism evidence="4 5">
    <name type="scientific">Amycolatopsis rhabdoformis</name>
    <dbReference type="NCBI Taxonomy" id="1448059"/>
    <lineage>
        <taxon>Bacteria</taxon>
        <taxon>Bacillati</taxon>
        <taxon>Actinomycetota</taxon>
        <taxon>Actinomycetes</taxon>
        <taxon>Pseudonocardiales</taxon>
        <taxon>Pseudonocardiaceae</taxon>
        <taxon>Amycolatopsis</taxon>
    </lineage>
</organism>
<evidence type="ECO:0000259" key="2">
    <source>
        <dbReference type="Pfam" id="PF02543"/>
    </source>
</evidence>
<dbReference type="InterPro" id="IPR031730">
    <property type="entry name" value="Carbam_trans_C"/>
</dbReference>
<feature type="domain" description="Carbamoyltransferase" evidence="2">
    <location>
        <begin position="100"/>
        <end position="339"/>
    </location>
</feature>
<dbReference type="InterPro" id="IPR051338">
    <property type="entry name" value="NodU/CmcH_Carbamoyltrnsfr"/>
</dbReference>
<dbReference type="RefSeq" id="WP_326566384.1">
    <property type="nucleotide sequence ID" value="NZ_CP142149.1"/>
</dbReference>
<dbReference type="InterPro" id="IPR038152">
    <property type="entry name" value="Carbam_trans_C_sf"/>
</dbReference>
<sequence>MDDGRLVFSVEPAKAADNPRSSAIPDLRVVTSVLADFGYRPEDVDDWVLDGGDGAVPGTVGTGGRAVASDVVVGPHCEPGPEFDLLVPTVDEVVTLDGERRRYTSYSHAAGHVLSAYCTSPFARRREPAFVLVWDDGMFPRLYWVDPEYGVDNGGHLFRLIGHTYATAVHHFGPLHRELRSDRVDDFSVPEERLACLAPGKVRESIVTLLSEVFDEELAGGSERALRYRRSVGGFGSAVEPSVPALHRFFDVTRTRLAGSGHSDEDVLASVHRFLEDLLVERLTQRIAAWKGSGAFNLCFAGSCALNAQWNSALRESPMVDRMWVPPFPDDSGSAIGAAALGMIRHTGIEAIEWTVRSGPELRPTTEVPRGWISAPCTTAELARVLHETGEPVVVLDGRAELGPCALGGRSVLAAATAPRLADRVNDLGHRQHFRPGAPICVVDEAPAIFDPGTPDPYRLFDHTVRQDWLRRIPAVVRPDGTARLQTVSVDDNEVLAEILTAYHHISGIPVLCGSSGFFRDVASAAAWGGADRIWSEGTLYQRADSEPEAP</sequence>
<proteinExistence type="inferred from homology"/>
<dbReference type="Gene3D" id="3.90.870.20">
    <property type="entry name" value="Carbamoyltransferase, C-terminal domain"/>
    <property type="match status" value="1"/>
</dbReference>
<evidence type="ECO:0000313" key="5">
    <source>
        <dbReference type="Proteomes" id="UP001330812"/>
    </source>
</evidence>
<feature type="domain" description="Carbamoyltransferase C-terminal" evidence="3">
    <location>
        <begin position="389"/>
        <end position="516"/>
    </location>
</feature>
<dbReference type="Gene3D" id="3.30.420.40">
    <property type="match status" value="1"/>
</dbReference>
<evidence type="ECO:0000313" key="4">
    <source>
        <dbReference type="EMBL" id="WSE27373.1"/>
    </source>
</evidence>
<accession>A0ABZ1HZ26</accession>
<dbReference type="PANTHER" id="PTHR34847">
    <property type="entry name" value="NODULATION PROTEIN U"/>
    <property type="match status" value="1"/>
</dbReference>
<evidence type="ECO:0000259" key="3">
    <source>
        <dbReference type="Pfam" id="PF16861"/>
    </source>
</evidence>
<dbReference type="InterPro" id="IPR003696">
    <property type="entry name" value="Carbtransf_dom"/>
</dbReference>
<reference evidence="4 5" key="1">
    <citation type="journal article" date="2015" name="Int. J. Syst. Evol. Microbiol.">
        <title>Amycolatopsis rhabdoformis sp. nov., an actinomycete isolated from a tropical forest soil.</title>
        <authorList>
            <person name="Souza W.R."/>
            <person name="Silva R.E."/>
            <person name="Goodfellow M."/>
            <person name="Busarakam K."/>
            <person name="Figueiro F.S."/>
            <person name="Ferreira D."/>
            <person name="Rodrigues-Filho E."/>
            <person name="Moraes L.A.B."/>
            <person name="Zucchi T.D."/>
        </authorList>
    </citation>
    <scope>NUCLEOTIDE SEQUENCE [LARGE SCALE GENOMIC DNA]</scope>
    <source>
        <strain evidence="4 5">NCIMB 14900</strain>
    </source>
</reference>
<comment type="similarity">
    <text evidence="1">Belongs to the NodU/CmcH family.</text>
</comment>
<dbReference type="Pfam" id="PF16861">
    <property type="entry name" value="Carbam_trans_C"/>
    <property type="match status" value="1"/>
</dbReference>
<gene>
    <name evidence="4" type="ORF">VSH64_31515</name>
</gene>
<keyword evidence="5" id="KW-1185">Reference proteome</keyword>
<protein>
    <submittedName>
        <fullName evidence="4">Carbamoyltransferase N-terminal domain-containing protein</fullName>
    </submittedName>
</protein>
<dbReference type="Proteomes" id="UP001330812">
    <property type="component" value="Chromosome"/>
</dbReference>
<evidence type="ECO:0000256" key="1">
    <source>
        <dbReference type="ARBA" id="ARBA00006129"/>
    </source>
</evidence>
<dbReference type="Pfam" id="PF02543">
    <property type="entry name" value="Carbam_trans_N"/>
    <property type="match status" value="1"/>
</dbReference>